<dbReference type="STRING" id="1032488.HMPREF9371_2026"/>
<protein>
    <recommendedName>
        <fullName evidence="4">Lipoprotein</fullName>
    </recommendedName>
</protein>
<reference evidence="2 3" key="1">
    <citation type="submission" date="2011-05" db="EMBL/GenBank/DDBJ databases">
        <authorList>
            <person name="Muzny D."/>
            <person name="Qin X."/>
            <person name="Deng J."/>
            <person name="Jiang H."/>
            <person name="Liu Y."/>
            <person name="Qu J."/>
            <person name="Song X.-Z."/>
            <person name="Zhang L."/>
            <person name="Thornton R."/>
            <person name="Coyle M."/>
            <person name="Francisco L."/>
            <person name="Jackson L."/>
            <person name="Javaid M."/>
            <person name="Korchina V."/>
            <person name="Kovar C."/>
            <person name="Mata R."/>
            <person name="Mathew T."/>
            <person name="Ngo R."/>
            <person name="Nguyen L."/>
            <person name="Nguyen N."/>
            <person name="Okwuonu G."/>
            <person name="Ongeri F."/>
            <person name="Pham C."/>
            <person name="Simmons D."/>
            <person name="Wilczek-Boney K."/>
            <person name="Hale W."/>
            <person name="Jakkamsetti A."/>
            <person name="Pham P."/>
            <person name="Ruth R."/>
            <person name="San Lucas F."/>
            <person name="Warren J."/>
            <person name="Zhang J."/>
            <person name="Zhao Z."/>
            <person name="Zhou C."/>
            <person name="Zhu D."/>
            <person name="Lee S."/>
            <person name="Bess C."/>
            <person name="Blankenburg K."/>
            <person name="Forbes L."/>
            <person name="Fu Q."/>
            <person name="Gubbala S."/>
            <person name="Hirani K."/>
            <person name="Jayaseelan J.C."/>
            <person name="Lara F."/>
            <person name="Munidasa M."/>
            <person name="Palculict T."/>
            <person name="Patil S."/>
            <person name="Pu L.-L."/>
            <person name="Saada N."/>
            <person name="Tang L."/>
            <person name="Weissenberger G."/>
            <person name="Zhu Y."/>
            <person name="Hemphill L."/>
            <person name="Shang Y."/>
            <person name="Youmans B."/>
            <person name="Ayvaz T."/>
            <person name="Ross M."/>
            <person name="Santibanez J."/>
            <person name="Aqrawi P."/>
            <person name="Gross S."/>
            <person name="Joshi V."/>
            <person name="Fowler G."/>
            <person name="Nazareth L."/>
            <person name="Reid J."/>
            <person name="Worley K."/>
            <person name="Petrosino J."/>
            <person name="Highlander S."/>
            <person name="Gibbs R."/>
        </authorList>
    </citation>
    <scope>NUCLEOTIDE SEQUENCE [LARGE SCALE GENOMIC DNA]</scope>
    <source>
        <strain evidence="2 3">871</strain>
    </source>
</reference>
<evidence type="ECO:0000313" key="3">
    <source>
        <dbReference type="Proteomes" id="UP000003019"/>
    </source>
</evidence>
<evidence type="ECO:0000313" key="2">
    <source>
        <dbReference type="EMBL" id="EGY51813.1"/>
    </source>
</evidence>
<proteinExistence type="predicted"/>
<feature type="chain" id="PRO_5003462306" description="Lipoprotein" evidence="1">
    <location>
        <begin position="44"/>
        <end position="176"/>
    </location>
</feature>
<comment type="caution">
    <text evidence="2">The sequence shown here is derived from an EMBL/GenBank/DDBJ whole genome shotgun (WGS) entry which is preliminary data.</text>
</comment>
<keyword evidence="1" id="KW-0732">Signal</keyword>
<dbReference type="AlphaFoldDB" id="G4CK86"/>
<evidence type="ECO:0000256" key="1">
    <source>
        <dbReference type="SAM" id="SignalP"/>
    </source>
</evidence>
<sequence>MVCRAVIIAAFPPCPRHGGNILNPRLLLCLPILLLTACALPQAATPEAAAIRKDQANIRYDDDVKLGNSRTSYDFRSLPERPTQPDVNVDSSRSTEAVVQCLKQQLQTRFRLPDDFLQIRSYTNNVQTVALHNPFTRKDGILMDVHQRGVGSATIKLYANGTTLSRAWRNLPNSCK</sequence>
<feature type="signal peptide" evidence="1">
    <location>
        <begin position="1"/>
        <end position="43"/>
    </location>
</feature>
<keyword evidence="3" id="KW-1185">Reference proteome</keyword>
<dbReference type="EMBL" id="AGAY01000069">
    <property type="protein sequence ID" value="EGY51813.1"/>
    <property type="molecule type" value="Genomic_DNA"/>
</dbReference>
<dbReference type="Proteomes" id="UP000003019">
    <property type="component" value="Unassembled WGS sequence"/>
</dbReference>
<dbReference type="PATRIC" id="fig|1032488.3.peg.1923"/>
<name>G4CK86_9NEIS</name>
<accession>G4CK86</accession>
<organism evidence="2 3">
    <name type="scientific">Neisseria shayeganii 871</name>
    <dbReference type="NCBI Taxonomy" id="1032488"/>
    <lineage>
        <taxon>Bacteria</taxon>
        <taxon>Pseudomonadati</taxon>
        <taxon>Pseudomonadota</taxon>
        <taxon>Betaproteobacteria</taxon>
        <taxon>Neisseriales</taxon>
        <taxon>Neisseriaceae</taxon>
        <taxon>Neisseria</taxon>
    </lineage>
</organism>
<evidence type="ECO:0008006" key="4">
    <source>
        <dbReference type="Google" id="ProtNLM"/>
    </source>
</evidence>
<gene>
    <name evidence="2" type="ORF">HMPREF9371_2026</name>
</gene>
<dbReference type="HOGENOM" id="CLU_1737667_0_0_4"/>